<evidence type="ECO:0000313" key="8">
    <source>
        <dbReference type="EMBL" id="PKY98800.1"/>
    </source>
</evidence>
<organism evidence="8 9">
    <name type="scientific">Actinomyces urogenitalis</name>
    <dbReference type="NCBI Taxonomy" id="103621"/>
    <lineage>
        <taxon>Bacteria</taxon>
        <taxon>Bacillati</taxon>
        <taxon>Actinomycetota</taxon>
        <taxon>Actinomycetes</taxon>
        <taxon>Actinomycetales</taxon>
        <taxon>Actinomycetaceae</taxon>
        <taxon>Actinomyces</taxon>
    </lineage>
</organism>
<gene>
    <name evidence="7" type="primary">atpH</name>
    <name evidence="8" type="ORF">CYJ26_05220</name>
</gene>
<dbReference type="HAMAP" id="MF_01416">
    <property type="entry name" value="ATP_synth_delta_bact"/>
    <property type="match status" value="1"/>
</dbReference>
<dbReference type="GO" id="GO:0005886">
    <property type="term" value="C:plasma membrane"/>
    <property type="evidence" value="ECO:0007669"/>
    <property type="project" value="UniProtKB-SubCell"/>
</dbReference>
<evidence type="ECO:0000256" key="1">
    <source>
        <dbReference type="ARBA" id="ARBA00004370"/>
    </source>
</evidence>
<dbReference type="AlphaFoldDB" id="A0A2I1KT47"/>
<evidence type="ECO:0000256" key="4">
    <source>
        <dbReference type="ARBA" id="ARBA00023065"/>
    </source>
</evidence>
<dbReference type="GO" id="GO:0046933">
    <property type="term" value="F:proton-transporting ATP synthase activity, rotational mechanism"/>
    <property type="evidence" value="ECO:0007669"/>
    <property type="project" value="UniProtKB-UniRule"/>
</dbReference>
<evidence type="ECO:0000256" key="5">
    <source>
        <dbReference type="ARBA" id="ARBA00023136"/>
    </source>
</evidence>
<comment type="similarity">
    <text evidence="7">Belongs to the ATPase delta chain family.</text>
</comment>
<dbReference type="PANTHER" id="PTHR11910">
    <property type="entry name" value="ATP SYNTHASE DELTA CHAIN"/>
    <property type="match status" value="1"/>
</dbReference>
<keyword evidence="7" id="KW-1003">Cell membrane</keyword>
<comment type="function">
    <text evidence="7">This protein is part of the stalk that links CF(0) to CF(1). It either transmits conformational changes from CF(0) to CF(1) or is implicated in proton conduction.</text>
</comment>
<comment type="subcellular location">
    <subcellularLocation>
        <location evidence="7">Cell membrane</location>
        <topology evidence="7">Peripheral membrane protein</topology>
    </subcellularLocation>
    <subcellularLocation>
        <location evidence="1">Membrane</location>
    </subcellularLocation>
</comment>
<evidence type="ECO:0000256" key="3">
    <source>
        <dbReference type="ARBA" id="ARBA00022781"/>
    </source>
</evidence>
<dbReference type="InterPro" id="IPR000711">
    <property type="entry name" value="ATPase_OSCP/dsu"/>
</dbReference>
<dbReference type="Proteomes" id="UP000234778">
    <property type="component" value="Unassembled WGS sequence"/>
</dbReference>
<dbReference type="RefSeq" id="WP_024036060.1">
    <property type="nucleotide sequence ID" value="NZ_CP136961.1"/>
</dbReference>
<comment type="caution">
    <text evidence="8">The sequence shown here is derived from an EMBL/GenBank/DDBJ whole genome shotgun (WGS) entry which is preliminary data.</text>
</comment>
<dbReference type="EMBL" id="PKHA01000004">
    <property type="protein sequence ID" value="PKY98800.1"/>
    <property type="molecule type" value="Genomic_DNA"/>
</dbReference>
<keyword evidence="4 7" id="KW-0406">Ion transport</keyword>
<keyword evidence="6 7" id="KW-0066">ATP synthesis</keyword>
<proteinExistence type="inferred from homology"/>
<name>A0A2I1KT47_9ACTO</name>
<accession>A0A2I1KT47</accession>
<comment type="function">
    <text evidence="7">F(1)F(0) ATP synthase produces ATP from ADP in the presence of a proton or sodium gradient. F-type ATPases consist of two structural domains, F(1) containing the extramembraneous catalytic core and F(0) containing the membrane proton channel, linked together by a central stalk and a peripheral stalk. During catalysis, ATP synthesis in the catalytic domain of F(1) is coupled via a rotary mechanism of the central stalk subunits to proton translocation.</text>
</comment>
<reference evidence="8 9" key="1">
    <citation type="submission" date="2017-12" db="EMBL/GenBank/DDBJ databases">
        <title>Phylogenetic diversity of female urinary microbiome.</title>
        <authorList>
            <person name="Thomas-White K."/>
            <person name="Wolfe A.J."/>
        </authorList>
    </citation>
    <scope>NUCLEOTIDE SEQUENCE [LARGE SCALE GENOMIC DNA]</scope>
    <source>
        <strain evidence="8 9">UMB0319</strain>
    </source>
</reference>
<evidence type="ECO:0000313" key="9">
    <source>
        <dbReference type="Proteomes" id="UP000234778"/>
    </source>
</evidence>
<protein>
    <recommendedName>
        <fullName evidence="7">ATP synthase subunit delta</fullName>
    </recommendedName>
    <alternativeName>
        <fullName evidence="7">ATP synthase F(1) sector subunit delta</fullName>
    </alternativeName>
    <alternativeName>
        <fullName evidence="7">F-type ATPase subunit delta</fullName>
        <shortName evidence="7">F-ATPase subunit delta</shortName>
    </alternativeName>
</protein>
<evidence type="ECO:0000256" key="6">
    <source>
        <dbReference type="ARBA" id="ARBA00023310"/>
    </source>
</evidence>
<dbReference type="Pfam" id="PF00213">
    <property type="entry name" value="OSCP"/>
    <property type="match status" value="1"/>
</dbReference>
<keyword evidence="7" id="KW-0139">CF(1)</keyword>
<dbReference type="PRINTS" id="PR00125">
    <property type="entry name" value="ATPASEDELTA"/>
</dbReference>
<evidence type="ECO:0000256" key="2">
    <source>
        <dbReference type="ARBA" id="ARBA00022448"/>
    </source>
</evidence>
<dbReference type="GO" id="GO:0045259">
    <property type="term" value="C:proton-transporting ATP synthase complex"/>
    <property type="evidence" value="ECO:0007669"/>
    <property type="project" value="UniProtKB-KW"/>
</dbReference>
<dbReference type="GeneID" id="81708333"/>
<evidence type="ECO:0000256" key="7">
    <source>
        <dbReference type="HAMAP-Rule" id="MF_01416"/>
    </source>
</evidence>
<keyword evidence="3 7" id="KW-0375">Hydrogen ion transport</keyword>
<keyword evidence="2 7" id="KW-0813">Transport</keyword>
<sequence length="271" mass="28815">MNTGTSASRDAARQAWDPVLVAAGAAGQELGEQILALAHQVAKARLAGPLTDPGRDGEDKAALVGRLLEGKVDARVVELLQGMVRGRWSAPVDLISSLHDLGIASVLAGARADGTVDDVEQELFDVTDVITANRDLRQALEPSRRTTTEDRVRLARSLFATRLSAPAMSLLTWCVRHRTEGGVPRNLRRVTELAAAMQSRVIADVVTAVPMTRQQEGRLIAVLQRRLGSDVELNTMVDPAVVGGAKVTVGNVVIDSTVSSSIHDLRAALAS</sequence>
<keyword evidence="5 7" id="KW-0472">Membrane</keyword>